<dbReference type="Pfam" id="PF08671">
    <property type="entry name" value="SinI"/>
    <property type="match status" value="1"/>
</dbReference>
<keyword evidence="3" id="KW-1185">Reference proteome</keyword>
<dbReference type="EMBL" id="JBFMIA010000006">
    <property type="protein sequence ID" value="MEW9501889.1"/>
    <property type="molecule type" value="Genomic_DNA"/>
</dbReference>
<dbReference type="GO" id="GO:0003677">
    <property type="term" value="F:DNA binding"/>
    <property type="evidence" value="ECO:0007669"/>
    <property type="project" value="UniProtKB-KW"/>
</dbReference>
<dbReference type="SUPFAM" id="SSF47406">
    <property type="entry name" value="SinR repressor dimerisation domain-like"/>
    <property type="match status" value="1"/>
</dbReference>
<keyword evidence="2" id="KW-0238">DNA-binding</keyword>
<protein>
    <submittedName>
        <fullName evidence="2">DNA-binding anti-repressor SinI</fullName>
    </submittedName>
</protein>
<sequence length="38" mass="4163">MGQTIELDLEWVALIQEALGAGITEQEINDCLKGNDCQ</sequence>
<evidence type="ECO:0000313" key="2">
    <source>
        <dbReference type="EMBL" id="MEW9501889.1"/>
    </source>
</evidence>
<name>A0ABV3Q4Q1_9BACL</name>
<evidence type="ECO:0000313" key="3">
    <source>
        <dbReference type="Proteomes" id="UP001556040"/>
    </source>
</evidence>
<reference evidence="2 3" key="1">
    <citation type="journal article" date="1979" name="Int. J. Syst. Evol. Microbiol.">
        <title>Bacillus globisporus subsp. marinus subsp. nov.</title>
        <authorList>
            <person name="Liu H."/>
        </authorList>
    </citation>
    <scope>NUCLEOTIDE SEQUENCE [LARGE SCALE GENOMIC DNA]</scope>
    <source>
        <strain evidence="2 3">DSM 1297</strain>
    </source>
</reference>
<dbReference type="PROSITE" id="PS51500">
    <property type="entry name" value="SIN"/>
    <property type="match status" value="1"/>
</dbReference>
<dbReference type="Proteomes" id="UP001556040">
    <property type="component" value="Unassembled WGS sequence"/>
</dbReference>
<proteinExistence type="predicted"/>
<organism evidence="2 3">
    <name type="scientific">Jeotgalibacillus marinus</name>
    <dbReference type="NCBI Taxonomy" id="86667"/>
    <lineage>
        <taxon>Bacteria</taxon>
        <taxon>Bacillati</taxon>
        <taxon>Bacillota</taxon>
        <taxon>Bacilli</taxon>
        <taxon>Bacillales</taxon>
        <taxon>Caryophanaceae</taxon>
        <taxon>Jeotgalibacillus</taxon>
    </lineage>
</organism>
<dbReference type="InterPro" id="IPR036281">
    <property type="entry name" value="SinR/SinI_dimer_dom_sf"/>
</dbReference>
<gene>
    <name evidence="2" type="primary">sinI</name>
    <name evidence="2" type="ORF">AB1471_08750</name>
</gene>
<dbReference type="InterPro" id="IPR010981">
    <property type="entry name" value="SinR/SinI_dimer_dom"/>
</dbReference>
<accession>A0ABV3Q4Q1</accession>
<comment type="caution">
    <text evidence="2">The sequence shown here is derived from an EMBL/GenBank/DDBJ whole genome shotgun (WGS) entry which is preliminary data.</text>
</comment>
<evidence type="ECO:0000259" key="1">
    <source>
        <dbReference type="PROSITE" id="PS51500"/>
    </source>
</evidence>
<dbReference type="RefSeq" id="WP_367779377.1">
    <property type="nucleotide sequence ID" value="NZ_JBFMIA010000006.1"/>
</dbReference>
<feature type="domain" description="Sin" evidence="1">
    <location>
        <begin position="1"/>
        <end position="36"/>
    </location>
</feature>